<dbReference type="EMBL" id="GECZ01026023">
    <property type="protein sequence ID" value="JAS43746.1"/>
    <property type="molecule type" value="Transcribed_RNA"/>
</dbReference>
<feature type="non-terminal residue" evidence="1">
    <location>
        <position position="151"/>
    </location>
</feature>
<organism evidence="1">
    <name type="scientific">Cuerna arida</name>
    <dbReference type="NCBI Taxonomy" id="1464854"/>
    <lineage>
        <taxon>Eukaryota</taxon>
        <taxon>Metazoa</taxon>
        <taxon>Ecdysozoa</taxon>
        <taxon>Arthropoda</taxon>
        <taxon>Hexapoda</taxon>
        <taxon>Insecta</taxon>
        <taxon>Pterygota</taxon>
        <taxon>Neoptera</taxon>
        <taxon>Paraneoptera</taxon>
        <taxon>Hemiptera</taxon>
        <taxon>Auchenorrhyncha</taxon>
        <taxon>Membracoidea</taxon>
        <taxon>Cicadellidae</taxon>
        <taxon>Cicadellinae</taxon>
        <taxon>Proconiini</taxon>
        <taxon>Cuerna</taxon>
    </lineage>
</organism>
<accession>A0A1B6F0B0</accession>
<protein>
    <submittedName>
        <fullName evidence="1">Uncharacterized protein</fullName>
    </submittedName>
</protein>
<evidence type="ECO:0000313" key="1">
    <source>
        <dbReference type="EMBL" id="JAS43746.1"/>
    </source>
</evidence>
<gene>
    <name evidence="1" type="ORF">g.10109</name>
</gene>
<dbReference type="AlphaFoldDB" id="A0A1B6F0B0"/>
<proteinExistence type="predicted"/>
<feature type="non-terminal residue" evidence="1">
    <location>
        <position position="1"/>
    </location>
</feature>
<reference evidence="1" key="1">
    <citation type="submission" date="2015-11" db="EMBL/GenBank/DDBJ databases">
        <title>De novo transcriptome assembly of four potential Pierce s Disease insect vectors from Arizona vineyards.</title>
        <authorList>
            <person name="Tassone E.E."/>
        </authorList>
    </citation>
    <scope>NUCLEOTIDE SEQUENCE</scope>
</reference>
<name>A0A1B6F0B0_9HEMI</name>
<sequence length="151" mass="17895">KVSYIFGKLPLVELSLQMTTSSRTASSKFANYAREIELHWKYKERQRKQFLFNSPQLQLRSHLVGWLKNISEKLKVSYIFGKLPLVELSLQMTTSSRTASSKFANYAREIELHWKYKERQRKQFLFNSPQLQLRSHLVGWLKNISEKLKVS</sequence>